<dbReference type="PANTHER" id="PTHR43775:SF51">
    <property type="entry name" value="INACTIVE PHENOLPHTHIOCEROL SYNTHESIS POLYKETIDE SYNTHASE TYPE I PKS1-RELATED"/>
    <property type="match status" value="1"/>
</dbReference>
<feature type="domain" description="PKS/mFAS DH" evidence="12">
    <location>
        <begin position="926"/>
        <end position="1202"/>
    </location>
</feature>
<dbReference type="PROSITE" id="PS00012">
    <property type="entry name" value="PHOSPHOPANTETHEINE"/>
    <property type="match status" value="4"/>
</dbReference>
<evidence type="ECO:0000259" key="11">
    <source>
        <dbReference type="PROSITE" id="PS52004"/>
    </source>
</evidence>
<dbReference type="SUPFAM" id="SSF47336">
    <property type="entry name" value="ACP-like"/>
    <property type="match status" value="4"/>
</dbReference>
<feature type="active site" description="Proton acceptor; for dehydratase activity" evidence="9">
    <location>
        <position position="2717"/>
    </location>
</feature>
<gene>
    <name evidence="13" type="ORF">GCM10010319_55630</name>
</gene>
<dbReference type="SUPFAM" id="SSF55048">
    <property type="entry name" value="Probable ACP-binding domain of malonyl-CoA ACP transacylase"/>
    <property type="match status" value="4"/>
</dbReference>
<evidence type="ECO:0000256" key="3">
    <source>
        <dbReference type="ARBA" id="ARBA00022450"/>
    </source>
</evidence>
<dbReference type="InterPro" id="IPR014043">
    <property type="entry name" value="Acyl_transferase_dom"/>
</dbReference>
<dbReference type="InterPro" id="IPR013968">
    <property type="entry name" value="PKS_KR"/>
</dbReference>
<feature type="domain" description="Carrier" evidence="10">
    <location>
        <begin position="3448"/>
        <end position="3523"/>
    </location>
</feature>
<dbReference type="InterPro" id="IPR020841">
    <property type="entry name" value="PKS_Beta-ketoAc_synthase_dom"/>
</dbReference>
<feature type="active site" description="Proton donor; for dehydratase activity" evidence="9">
    <location>
        <position position="6389"/>
    </location>
</feature>
<feature type="active site" description="Proton acceptor; for dehydratase activity" evidence="9">
    <location>
        <position position="4470"/>
    </location>
</feature>
<evidence type="ECO:0000256" key="9">
    <source>
        <dbReference type="PROSITE-ProRule" id="PRU01363"/>
    </source>
</evidence>
<keyword evidence="4" id="KW-0597">Phosphoprotein</keyword>
<dbReference type="InterPro" id="IPR049552">
    <property type="entry name" value="PKS_DH_N"/>
</dbReference>
<feature type="domain" description="Ketosynthase family 3 (KS3)" evidence="11">
    <location>
        <begin position="3541"/>
        <end position="3967"/>
    </location>
</feature>
<feature type="active site" description="Proton donor; for dehydratase activity" evidence="9">
    <location>
        <position position="1124"/>
    </location>
</feature>
<dbReference type="SMART" id="SM01294">
    <property type="entry name" value="PKS_PP_betabranch"/>
    <property type="match status" value="4"/>
</dbReference>
<dbReference type="Gene3D" id="3.40.50.720">
    <property type="entry name" value="NAD(P)-binding Rossmann-like Domain"/>
    <property type="match status" value="4"/>
</dbReference>
<dbReference type="RefSeq" id="WP_344122124.1">
    <property type="nucleotide sequence ID" value="NZ_BAAABW010000027.1"/>
</dbReference>
<dbReference type="InterPro" id="IPR018201">
    <property type="entry name" value="Ketoacyl_synth_AS"/>
</dbReference>
<feature type="domain" description="Ketosynthase family 3 (KS3)" evidence="11">
    <location>
        <begin position="1784"/>
        <end position="2211"/>
    </location>
</feature>
<dbReference type="SMART" id="SM00826">
    <property type="entry name" value="PKS_DH"/>
    <property type="match status" value="4"/>
</dbReference>
<dbReference type="Pfam" id="PF02801">
    <property type="entry name" value="Ketoacyl-synt_C"/>
    <property type="match status" value="4"/>
</dbReference>
<dbReference type="SUPFAM" id="SSF53901">
    <property type="entry name" value="Thiolase-like"/>
    <property type="match status" value="4"/>
</dbReference>
<evidence type="ECO:0000259" key="10">
    <source>
        <dbReference type="PROSITE" id="PS50075"/>
    </source>
</evidence>
<feature type="region of interest" description="N-terminal hotdog fold" evidence="9">
    <location>
        <begin position="4438"/>
        <end position="4563"/>
    </location>
</feature>
<dbReference type="Proteomes" id="UP001500063">
    <property type="component" value="Unassembled WGS sequence"/>
</dbReference>
<dbReference type="PANTHER" id="PTHR43775">
    <property type="entry name" value="FATTY ACID SYNTHASE"/>
    <property type="match status" value="1"/>
</dbReference>
<feature type="active site" description="Proton donor; for dehydratase activity" evidence="9">
    <location>
        <position position="2882"/>
    </location>
</feature>
<dbReference type="SUPFAM" id="SSF52151">
    <property type="entry name" value="FabD/lysophospholipase-like"/>
    <property type="match status" value="4"/>
</dbReference>
<dbReference type="Pfam" id="PF14765">
    <property type="entry name" value="PS-DH"/>
    <property type="match status" value="4"/>
</dbReference>
<dbReference type="Pfam" id="PF08659">
    <property type="entry name" value="KR"/>
    <property type="match status" value="4"/>
</dbReference>
<feature type="domain" description="Carrier" evidence="10">
    <location>
        <begin position="6978"/>
        <end position="7053"/>
    </location>
</feature>
<feature type="region of interest" description="N-terminal hotdog fold" evidence="9">
    <location>
        <begin position="6189"/>
        <end position="6314"/>
    </location>
</feature>
<dbReference type="InterPro" id="IPR016036">
    <property type="entry name" value="Malonyl_transacylase_ACP-bd"/>
</dbReference>
<protein>
    <submittedName>
        <fullName evidence="13">Uncharacterized protein</fullName>
    </submittedName>
</protein>
<dbReference type="SMART" id="SM00825">
    <property type="entry name" value="PKS_KS"/>
    <property type="match status" value="4"/>
</dbReference>
<evidence type="ECO:0000256" key="6">
    <source>
        <dbReference type="ARBA" id="ARBA00023194"/>
    </source>
</evidence>
<dbReference type="Pfam" id="PF21089">
    <property type="entry name" value="PKS_DH_N"/>
    <property type="match status" value="4"/>
</dbReference>
<dbReference type="Pfam" id="PF22621">
    <property type="entry name" value="CurL-like_PKS_C"/>
    <property type="match status" value="1"/>
</dbReference>
<dbReference type="Pfam" id="PF08990">
    <property type="entry name" value="Docking"/>
    <property type="match status" value="1"/>
</dbReference>
<dbReference type="InterPro" id="IPR057326">
    <property type="entry name" value="KR_dom"/>
</dbReference>
<dbReference type="InterPro" id="IPR009081">
    <property type="entry name" value="PP-bd_ACP"/>
</dbReference>
<dbReference type="InterPro" id="IPR015083">
    <property type="entry name" value="NorB/c/GfsB-D-like_docking"/>
</dbReference>
<comment type="pathway">
    <text evidence="2">Antibiotic biosynthesis.</text>
</comment>
<sequence length="7133" mass="740736">MAVANEEKYLDYLKRATTDLREARRRLREVEEREQEPIAIVAMSCRYPGGVRTPEELWELVARGGDAVSPYPVNRGWGEDVLFDPDPETGHEEYVREGGFLHDAADFDPAFFGISPREALAMDPQQRLLLETTWEAFERAGIDPGALRGSKTGVFAGLMYHDYASRLYSAPEDVEGFLGNGSTGSIASGRVSYTFGLEGPAVTIDTACSSSLVALHLAAQALRTGECTLALAGGVTVMSTPGTFTEFSRQRGLAIDGRCKSFAAAADGTGWGEGVGMLLLERLSDARKNGHPVLALVRGSAVNQDGASSGLTAPNGPSQQRVIRQALAGARLSAAQIDAVEAHGTGTTLGDPIEAQALLATYGRNREADQPLWLGSVKSNIGHTQAAAGVAGIIKMVMAMRHGVLPKTLHVDEPATDVDWTAGAVELLTEARPWPETGAPRRAAVSSFGISGTNAHTVLEQAPEPEPADAPEEPAAALPLWTLSAKNRPALRDQAANLLAHLAAHPEQSLTDLGHSLATGRAAFDHRAAVVADGREGLVRALEALTRDEPAAGLVDGKVATGRCAFLFTGQGSQRLGMGRELYAAYPAFAAALDAVCAELDQHLERPLKDVLFGDDASVLDRTAFTQPALFAVEVALFRLVDGWGLKPDFLSGHSIGELAAAHVAGVLSLVDAAKLVAARGRLMQALPSGGAMIAVQASEDEVLPLLTERVSIAAVNGPQSVVVAGDEDAALEIAAAFEAQGRKTKRLTVSHAFHSPHMDGMLADFRRVAAGLTYAAPQIPIVSNLTGALVAADEIRLPDFWVRHVREAVRFLDGVRALEAQNVTTFVELGPDGVLTAMAQDCLSREDATLVSALRAGRPEPHSLATALAGAHVHGVSPDWHAVFAGTGAARVDLPLYAFQRETYWLDTGYLTGDMASAGLGAADHPLLGAAVSLADTDGFLYTGRLALDTHPWLADHAVAGSVLLPGTAFVELAIRAGDQVGCDLLEELTLEAPLVLPEDGGVQLQLSVGAPDASGRRTLAVYSRDEDAAADEPWLRHASGVLAMAVVAPSHDLSVWPPTGAVPLPVEGLYEGLAEAGLVYGPVFQGLKSAWRLGDEVFAELELPEEAAADAGLFGLHPALLDSALHAVGLGGLTNGEDGARLPFAWSGVSLHAVGASVLRVRLASAGAEGVSLAVADGAGRAVLTVDSLVLRPVSVEQIDGAARGARQDSLFRLDWAEVSATAPAGGGRWALLGSDELNLAATAGERLDAHADLTALTEAIAAGTPAPDEVLVTFAPGTETDPMAVHAAARRALALVQAYLADERLADSRLVVLTSGAVAADADGSVSDLANSAVWGLVRSAESENPGRFVLIDLEGEDATRALPAALASGEPQLAVREGTLRAPRLARATVPAADADAERFDADGTVLVTGASGTLGGLFARHLVTERGVRHLLLVSRRGVAAPGAEELAAELGALGAEVTWAACDVADREALADVIGTIPAERPLTGVVHTAGVLDDGVIGSLTGERLDAVLRPKVDAAWNLHELTQGLDLSAFVLFSSAAGVFGGAGQANYAAANAFLDALAAHRRAAGLPASSLAWGLWAAEAGGMAGELDEADVSRMNRAGVAALSSAEGRELFDASARTGEALLVPVRLDLAAVRAQAASSGAVAPLLRGLVRVQNRRTAQGAAPSGALAQRLAGLGEAERLDVLLELVRTQVAAVLGHGSGDAVDPESAFRDLGFDSLTAVELRNRMNAVTGMRLPATLVFDYPTSEVLARHLRDELTGSADRAGAVTRTAAADDEPIAIVAMSCRYPGDVRTPEELWQLLVDGQDAISGFPADRGWELDALYHPDPEHPGTSYTREGGFLHDAADFDPTFFGISPREALATDPQQRLLLETSWEAFERAGIDPVTLRGSRTGVFAGVMYHDYATLVEQAPDGGGEGALGSGSTGSIASGRVAYTFGLEGPAVTIDTACSSSLVALHWAIQALRTGECELALAGGVTVMATPGTFVGFSRQGGLSADGRCRAFSADADGTGWGEGVGMLLVERLSDAQKNGHPVLAIVRGSAINQDGASNGLTAPNGPSQQRVIRQALASAGISAAEVDVVEAHGTGTTLGDPIEAQALLATYGQERDGDRPLWLGSIKSNLGHTQAAAGVAGVIKMVLAMQHGVLPQTLHVDQPSPHVDWTAGAVSLLTESVEWPETGRPRRAAVSSFGISGTNAHTIIEQAPAEAVDATAPAVTDETPATGVGVIPWTLSGRSADALRAQAERLLAHVTGHAELSPHALGHSLATGRTAFDHRAVVFADDRAELLSGLEALAEGRNAAPGLVTGSVTSGKTAFLFTGQGSQRLGMGRELYDAFPVFAAALDAVCAELDAHLERPLKDVLFGGDASVLDRTAFTQPALFAVEVALFRLVEAWGVKADFLSGHSIGELAAAHVAGVLSLADASKLVAARGRLMQELPAGGAMIAVQASEDEVLPLLTEGVSIAALNGPASVVIAGDEDAALEIASAFEAQGRKTKRLTVSHAFHSPRMDGMLEDFRTVAEGLSYEAPRIPIVSNLTGALVSAEEITDPEFWVRHVREAVRFLDGIRALEAQNVTTFVELGPDGVLTAMAQECAQGENVAFVSALRKDRGEAGSVVAAVARAHVRGVKVDWAAFFAGTGAARVDLPTYAFQRERYWPEVPTSRAGGTAGLGLATVEHPLVGASVQLAGGEELLLTGRIGLDTHSWLADHAVAGSVLLPGTAFVELAIRAGDQVGCDLLEELTLEAPLVLPESSGVQLQLSVGAPDASGRRTLAVYSRDEQAEAGEPWLRHASGVLASGAATPSYDLSAWPPAGANPLSVEGLYEGLAEVGLVYGPVFQGLRSAWRLGDEVFAELELPEEAADAGLFGLHPALLDSALHAVGLGGLIDGGDGARLPFAWSGVSLHAVGASVLRVRLASAGAEGVSLAVADGAGRAVLTVDSLVLRPVSVEQISGAARGARQDSLFRLDWVEVLATVSSAPVPQSRWAALGSTELLRRVVGDQVAAYADLAGLTASVEPGEAPEFVFVAPPAAVGEGVAAATHTATADTLALVQEWLADERFADSRLVVLTSGAVATGPGEPVTDLSGAAVWGLVRSAESENPGRFVLVDIDDRDESVRILPTALTSGESQLALRTGAVRMPRLARSVAAAEPVREFVADGTVLVTGASGSLGGLVARHLVAERGVRHLLLVSRRGGAAPGAEELAAELGAMGAEVTWAACDVADRDALADVIGTIPAERPLTGVVHTAGVLDDGTIGSLTPERLAKALRPKVDAAWNLHELTQDLDLSAFVLFSSAAGVFGNAGQGNYAAANAFLDALAQYRRAAGLAASSLAWGLWADEAGMAGELAEADVSRMSRGGVDALTAAEGLELFDASGRDAEAVLVPMRLDLAALRAQAANGALPVLLSGLVRVPARRAAEGATASGALARRLIGLGEAEQLGMLLELVRTQVATVLGYAGAASVEAERSFRELGFDSLTAVELRNLLGGVTELRLPATLVFDYPTPVVLAEFLRAELVGAVAAVAGPVVVAAVDDEPIAIVGLGCRYPGGVESPEDLWRLVMEGRDAISEFPADRGWDLDALYHEDPDHAGTSYAREGGFVTEAGYFDPGFFGISPREALAMDPQQRLLLETSWEAFERAGIDPGVLRGSRTGVFAGVMYHDYASLLERVPEGVEGFLGTGNAASVISGRLAYTFGLEGPAVTIDTACSSSLVALHLAVQALRNGECELALAGGVTVMATPAAFVEFSRQRGLAADGRCKAFSADADGTGWSEGAGMLLVERLSDARKNGHQVLAVVRGSAINQDGASNGLTAPNGPSQQRVIRQALANAGLSAAEVDAVEAHGTGTTLGDPIEAQALLATYGQEHAPEQPLYLGSFKSNVGHTQAAAGVGGIIKMVMAMRHGVLPKTLHVDEPSPHIDWSAGEVSLLADAVEWPETGRPRRAAVSSFGFSGTNAHTIIEQAPVDESVPAGTEAAPVADTGVLPWTLSAKTADALRAQADRLRGHLTDRTDVAPADLGYSLATTRAALDHRAVLVARDHAGFLTALDALAEGRNAAPGLVTGSANGGKTAFLFTGQGSQRLGMGRELYAAFPVFAEALDAVCDELDQHLEQPLKTVAFGDDAELLNQTGCTQPALFAVEVALFRLVESWGVKADFLSGHSIGELAAAHVAGVLSLADASKLVAARGRLMQELPAGGAMIAVEASEDEVLPLLTERVSIAALNGPRSVVIAGDEDAALEIAAGFEAQGRKTKRLTVSHAFHSPRMDGMLEDFRTVAEGLTYEAPRIPIVSNLTGALVSAEEITSPDFWVRHVREAVRFLDGIRALEEHGVTTFVELGPDGVLTAMAQECVTGDEAAFAAVLRAGRPEAESLVAAVARAYVRGLAVDWAAYFAGAGAARVDLPTYAFQRKCYWPEVPTSRVGGTAGLGLGSVEHPLVGAVVQLAGGEELLLTGRVGLDTHPWLADHAVMGSVLLPGTAFVELAIRAGDQVGCDLLEELTLEAPLVLPEDGGVQLQLSVGAPDSSGRRSLAVYSRDEDAASDVPWLRHASGLLADGAPAPAFDLGVWPPAGAERVEAEGLYDGLAETGLAYGPVFRGLRSAWRLGDEVFAELELAEEARGDAGLFGLHPALLDSALHAVGLGGLIDGGDGARLPFAWSGVSLHAVGASVLRVRLSATGAEGVSLAVADGAGRAVLTVDSLVLRPVSADQIDGAARGGRQDSLFRLDWAEVSATVTTSVSVDDRWAVLGTDVFGVTTAYPAIPVHPALTALTETGAAAPREVLFTCTADADSGAAAVHRAAAEALALVQEWLADERFADSRLVLLTRGAVATGTDEPVADLPGAAVWGLVRSAQSENPGRFVLVDLDGTNDSLRALPAALASDEPQLALRDGAPRAPRLTRALPEAADPVREFAADGTVLVTGASGTLGGLVARHFVTEHGVRHLLLVSRRGGSAPGAEELTAELGALGAEVTWAACDVADQDALAGVLAAIPVEHPLTGVVHTAGVLDDGTIGSLTAERLAHVFRPKVDAAWNLHELTRELDLSAFVLFSSAAGVFGNAGQGNYAAANAFLDALAQHRKSLGLAASSLAWGLWADEAGMAGELAEADVSRMSRGGVDALTAAEGLELLDAAGRNTDAVLIPMRLDVPALRARAASSGTVAPLLRSLVRIPGRRAAEGAAASGALAQRLAGLGEAEQQGVLLELVRSQVAAVLGHSSTDAVEPHHSFRELGFDSLTAVELRNLLGGVTELRLPATLVFDYPTPVVLAEFLRAELVGAVADVVGPVVVAAVDDEPIAIVGLGCRYPGGVESPEDLWRLVMEGRDAISEFPADRGWDLGALYHADPDHPGTSYTREGGFVDEAGYFDPAFFGISPREALAMDPQQRLLLETSWEAFERAGIDPGVLRGSRTGVFAGVMYHDYASSVSVLPEGVEGFVGTGNAASVISGRLAYTFGLEGPAVTIDTACSSSLVALHLAVQALRNGECELALAGGVTVMATPAPFVEFSRQRGLAADGRCKAFSADADGTGWSEGAGMLLVERLSDAQRHGHPVLAVVRGSAINQDGASNGLTAPNGPSQQRVIRQALANAGLSAAEVDAVEAHGTGTTLGDPIEAQALLATYGQEHAPEQPLYLGSFKSNVGHTQAAAGVGGIIKMVMAMRHGVLPKTLHVDEPSPHIDWSAGEVSLLADAVEWPETGRPRRAAVSSFGFSGTNAHTIIEQAPVTEEQTVARATVAPPVVALPLSAKTADALRAQADRLRGHLADRTDVAPADLGYSLATTRATLDHRAVVVGADRQALVAGLEALARGESAPGLVDGSVADGKIAFLFTGQGSQRLGMGRELYAAYPVFAEALDEVCDELDRHLEQPLKTVVFGDDAELLNQTRYTQPALFAVEVALYRLVEGWGLTPDYLSGHSIGELAAAHVAGVLSLADAAKLVAARGRLMQELPAGGAMVAIQASEEEVLPLLTERVSIAALNGPQSVVIAGDEDAALEIAAAFEAQGRKTKRLTVSHAFHSPHMDAMLDAFRAVAETLTYESPRIPVVSNLTGALVSAEEITDPGFWVRHVREAVRFLDGIRALEDRGVTTFIELGPDGVLTAMAQDCATDPDGAAFAAALRTGRPEPEALAAAVARAQVRGVPVDWEAFYANTGARRIDDLPTYPFQRRRYWLEAPAGTVGDVASAGLGSADHPLLGAAVDLPDSDGRLFTGRLSLRSHPWLADHTVMDTVLLPGTALVELAVRAGDEAGCDLLEELTLEAPLVLPADGAVQLRVTVGEPDGAAGRRELHVYSRPEGAVDEPWTRHAAGALATAAADAAPVAVSEEWPPADAEAVGIDDFYAAFAALGLGYGPVFQGLRAAWRRGDEVFAEVALGEAQRDEARAYGLHPALLDAALHAVGLGGFFDAEEDAGRARLPFAWDGVRLHAVGAAALRVRVSPAGTGAVALAIADEAGAPVGSVDSLALRPLDADQFTSAGGAHHDALFRIDWALLPTPAAPQAGETRSYAILGGGELKAAAALEAAGVRAETYENTAALAAAVDADGAAPDVVLLPCLPDLGTAGDAAAAAHAVTGRVLALVREWIADERFADSRLVLLTRGAVAVRDAVADDGTEAEPVEDLAHSAAWGLVRSAQAEHPGRFVLVDVEADSDAANGLLKELPALLATDEPQLALRADGWHAPRLARVAPLVEETVPDFDAAGTVLVTGASGTLGGLLARHLVAERGVRHLLLTSRRGAEAEGATELAAELAESGAQVTWAACDAADREALAALLAAVPAEHPLTAVIHAAGVLDDGIIESLTPERLAKVLRPKVDAAWNLHELTQDLDLSDFVLFSSAAGVFGNPGQGNYAAANAFLDALAQHRRARHRPAVSLAWGLWEDEGGMAATLAEADRKRMNRGSMGALRNAEGLALFDVACLAEHALLIPAALDIAALRAQSTTGVAPLLRGLIRTPVRRAAAGGTAEAATSAVDRLAGMSPAERDRFLLNLVCGQVATVLGHSGAGAIEPGAAFKELGFDSLTAVELRNRLGAATGLRLPATLIFDYPTPGALADHLRAALPQGDGGPSVFGELDRLEAALADATDDSVTRSRITMRLQALMAKWNDALDMTTDGDSGDHDLESATDDELFDLLDDELGSS</sequence>
<comment type="caution">
    <text evidence="13">The sequence shown here is derived from an EMBL/GenBank/DDBJ whole genome shotgun (WGS) entry which is preliminary data.</text>
</comment>
<dbReference type="InterPro" id="IPR036291">
    <property type="entry name" value="NAD(P)-bd_dom_sf"/>
</dbReference>
<evidence type="ECO:0000259" key="12">
    <source>
        <dbReference type="PROSITE" id="PS52019"/>
    </source>
</evidence>
<keyword evidence="7" id="KW-0511">Multifunctional enzyme</keyword>
<evidence type="ECO:0000256" key="7">
    <source>
        <dbReference type="ARBA" id="ARBA00023268"/>
    </source>
</evidence>
<feature type="active site" description="Proton donor; for dehydratase activity" evidence="9">
    <location>
        <position position="4636"/>
    </location>
</feature>
<feature type="domain" description="Carrier" evidence="10">
    <location>
        <begin position="5201"/>
        <end position="5276"/>
    </location>
</feature>
<feature type="region of interest" description="N-terminal hotdog fold" evidence="9">
    <location>
        <begin position="2685"/>
        <end position="2810"/>
    </location>
</feature>
<dbReference type="InterPro" id="IPR042104">
    <property type="entry name" value="PKS_dehydratase_sf"/>
</dbReference>
<evidence type="ECO:0000256" key="5">
    <source>
        <dbReference type="ARBA" id="ARBA00022679"/>
    </source>
</evidence>
<keyword evidence="8" id="KW-0012">Acyltransferase</keyword>
<keyword evidence="6" id="KW-0045">Antibiotic biosynthesis</keyword>
<evidence type="ECO:0000256" key="8">
    <source>
        <dbReference type="ARBA" id="ARBA00023315"/>
    </source>
</evidence>
<dbReference type="InterPro" id="IPR050091">
    <property type="entry name" value="PKS_NRPS_Biosynth_Enz"/>
</dbReference>
<dbReference type="Pfam" id="PF00698">
    <property type="entry name" value="Acyl_transf_1"/>
    <property type="match status" value="4"/>
</dbReference>
<dbReference type="InterPro" id="IPR032821">
    <property type="entry name" value="PKS_assoc"/>
</dbReference>
<dbReference type="InterPro" id="IPR014030">
    <property type="entry name" value="Ketoacyl_synth_N"/>
</dbReference>
<name>A0ABN0XR56_9ACTN</name>
<dbReference type="SUPFAM" id="SSF51735">
    <property type="entry name" value="NAD(P)-binding Rossmann-fold domains"/>
    <property type="match status" value="8"/>
</dbReference>
<dbReference type="Pfam" id="PF16197">
    <property type="entry name" value="KAsynt_C_assoc"/>
    <property type="match status" value="3"/>
</dbReference>
<dbReference type="InterPro" id="IPR001227">
    <property type="entry name" value="Ac_transferase_dom_sf"/>
</dbReference>
<accession>A0ABN0XR56</accession>
<dbReference type="InterPro" id="IPR016039">
    <property type="entry name" value="Thiolase-like"/>
</dbReference>
<dbReference type="PROSITE" id="PS52004">
    <property type="entry name" value="KS3_2"/>
    <property type="match status" value="4"/>
</dbReference>
<dbReference type="Gene3D" id="3.40.366.10">
    <property type="entry name" value="Malonyl-Coenzyme A Acyl Carrier Protein, domain 2"/>
    <property type="match status" value="4"/>
</dbReference>
<dbReference type="SMART" id="SM00822">
    <property type="entry name" value="PKS_KR"/>
    <property type="match status" value="4"/>
</dbReference>
<dbReference type="CDD" id="cd00833">
    <property type="entry name" value="PKS"/>
    <property type="match status" value="4"/>
</dbReference>
<feature type="domain" description="Ketosynthase family 3 (KS3)" evidence="11">
    <location>
        <begin position="35"/>
        <end position="461"/>
    </location>
</feature>
<keyword evidence="3" id="KW-0596">Phosphopantetheine</keyword>
<feature type="active site" description="Proton acceptor; for dehydratase activity" evidence="9">
    <location>
        <position position="6221"/>
    </location>
</feature>
<evidence type="ECO:0000256" key="1">
    <source>
        <dbReference type="ARBA" id="ARBA00001957"/>
    </source>
</evidence>
<feature type="domain" description="PKS/mFAS DH" evidence="12">
    <location>
        <begin position="2685"/>
        <end position="2960"/>
    </location>
</feature>
<keyword evidence="14" id="KW-1185">Reference proteome</keyword>
<evidence type="ECO:0000256" key="4">
    <source>
        <dbReference type="ARBA" id="ARBA00022553"/>
    </source>
</evidence>
<dbReference type="InterPro" id="IPR020807">
    <property type="entry name" value="PKS_DH"/>
</dbReference>
<feature type="domain" description="Carrier" evidence="10">
    <location>
        <begin position="1691"/>
        <end position="1766"/>
    </location>
</feature>
<feature type="domain" description="PKS/mFAS DH" evidence="12">
    <location>
        <begin position="6189"/>
        <end position="6470"/>
    </location>
</feature>
<feature type="region of interest" description="C-terminal hotdog fold" evidence="9">
    <location>
        <begin position="4575"/>
        <end position="4714"/>
    </location>
</feature>
<dbReference type="InterPro" id="IPR020806">
    <property type="entry name" value="PKS_PP-bd"/>
</dbReference>
<dbReference type="InterPro" id="IPR016035">
    <property type="entry name" value="Acyl_Trfase/lysoPLipase"/>
</dbReference>
<feature type="region of interest" description="N-terminal hotdog fold" evidence="9">
    <location>
        <begin position="926"/>
        <end position="1051"/>
    </location>
</feature>
<dbReference type="Pfam" id="PF00109">
    <property type="entry name" value="ketoacyl-synt"/>
    <property type="match status" value="4"/>
</dbReference>
<dbReference type="InterPro" id="IPR014031">
    <property type="entry name" value="Ketoacyl_synth_C"/>
</dbReference>
<dbReference type="Gene3D" id="3.40.47.10">
    <property type="match status" value="4"/>
</dbReference>
<dbReference type="Pfam" id="PF00550">
    <property type="entry name" value="PP-binding"/>
    <property type="match status" value="4"/>
</dbReference>
<dbReference type="PROSITE" id="PS00606">
    <property type="entry name" value="KS3_1"/>
    <property type="match status" value="4"/>
</dbReference>
<dbReference type="PROSITE" id="PS52019">
    <property type="entry name" value="PKS_MFAS_DH"/>
    <property type="match status" value="4"/>
</dbReference>
<feature type="domain" description="PKS/mFAS DH" evidence="12">
    <location>
        <begin position="4438"/>
        <end position="4714"/>
    </location>
</feature>
<feature type="active site" description="Proton acceptor; for dehydratase activity" evidence="9">
    <location>
        <position position="958"/>
    </location>
</feature>
<comment type="cofactor">
    <cofactor evidence="1">
        <name>pantetheine 4'-phosphate</name>
        <dbReference type="ChEBI" id="CHEBI:47942"/>
    </cofactor>
</comment>
<dbReference type="Gene3D" id="3.30.70.3290">
    <property type="match status" value="4"/>
</dbReference>
<organism evidence="13 14">
    <name type="scientific">Streptomyces blastmyceticus</name>
    <dbReference type="NCBI Taxonomy" id="68180"/>
    <lineage>
        <taxon>Bacteria</taxon>
        <taxon>Bacillati</taxon>
        <taxon>Actinomycetota</taxon>
        <taxon>Actinomycetes</taxon>
        <taxon>Kitasatosporales</taxon>
        <taxon>Streptomycetaceae</taxon>
        <taxon>Streptomyces</taxon>
    </lineage>
</organism>
<reference evidence="13 14" key="1">
    <citation type="journal article" date="2019" name="Int. J. Syst. Evol. Microbiol.">
        <title>The Global Catalogue of Microorganisms (GCM) 10K type strain sequencing project: providing services to taxonomists for standard genome sequencing and annotation.</title>
        <authorList>
            <consortium name="The Broad Institute Genomics Platform"/>
            <consortium name="The Broad Institute Genome Sequencing Center for Infectious Disease"/>
            <person name="Wu L."/>
            <person name="Ma J."/>
        </authorList>
    </citation>
    <scope>NUCLEOTIDE SEQUENCE [LARGE SCALE GENOMIC DNA]</scope>
    <source>
        <strain evidence="13 14">JCM 4565</strain>
    </source>
</reference>
<dbReference type="InterPro" id="IPR055123">
    <property type="entry name" value="SpnB-like_Rossmann"/>
</dbReference>
<dbReference type="SMART" id="SM00827">
    <property type="entry name" value="PKS_AT"/>
    <property type="match status" value="4"/>
</dbReference>
<feature type="region of interest" description="C-terminal hotdog fold" evidence="9">
    <location>
        <begin position="1063"/>
        <end position="1202"/>
    </location>
</feature>
<dbReference type="InterPro" id="IPR006162">
    <property type="entry name" value="Ppantetheine_attach_site"/>
</dbReference>
<dbReference type="InterPro" id="IPR036736">
    <property type="entry name" value="ACP-like_sf"/>
</dbReference>
<keyword evidence="5" id="KW-0808">Transferase</keyword>
<dbReference type="PROSITE" id="PS50075">
    <property type="entry name" value="CARRIER"/>
    <property type="match status" value="4"/>
</dbReference>
<dbReference type="Pfam" id="PF22953">
    <property type="entry name" value="SpnB_Rossmann"/>
    <property type="match status" value="4"/>
</dbReference>
<dbReference type="CDD" id="cd08956">
    <property type="entry name" value="KR_3_FAS_SDR_x"/>
    <property type="match status" value="4"/>
</dbReference>
<dbReference type="Gene3D" id="1.10.1200.10">
    <property type="entry name" value="ACP-like"/>
    <property type="match status" value="4"/>
</dbReference>
<dbReference type="EMBL" id="BAAABW010000027">
    <property type="protein sequence ID" value="GAA0370534.1"/>
    <property type="molecule type" value="Genomic_DNA"/>
</dbReference>
<dbReference type="SMART" id="SM00823">
    <property type="entry name" value="PKS_PP"/>
    <property type="match status" value="4"/>
</dbReference>
<evidence type="ECO:0000313" key="13">
    <source>
        <dbReference type="EMBL" id="GAA0370534.1"/>
    </source>
</evidence>
<proteinExistence type="predicted"/>
<evidence type="ECO:0000256" key="2">
    <source>
        <dbReference type="ARBA" id="ARBA00004792"/>
    </source>
</evidence>
<feature type="region of interest" description="C-terminal hotdog fold" evidence="9">
    <location>
        <begin position="6328"/>
        <end position="6470"/>
    </location>
</feature>
<dbReference type="InterPro" id="IPR049900">
    <property type="entry name" value="PKS_mFAS_DH"/>
</dbReference>
<dbReference type="InterPro" id="IPR049551">
    <property type="entry name" value="PKS_DH_C"/>
</dbReference>
<feature type="domain" description="Ketosynthase family 3 (KS3)" evidence="11">
    <location>
        <begin position="5294"/>
        <end position="5720"/>
    </location>
</feature>
<dbReference type="Gene3D" id="3.10.129.110">
    <property type="entry name" value="Polyketide synthase dehydratase"/>
    <property type="match status" value="4"/>
</dbReference>
<evidence type="ECO:0000313" key="14">
    <source>
        <dbReference type="Proteomes" id="UP001500063"/>
    </source>
</evidence>
<feature type="region of interest" description="C-terminal hotdog fold" evidence="9">
    <location>
        <begin position="2822"/>
        <end position="2960"/>
    </location>
</feature>